<protein>
    <submittedName>
        <fullName evidence="2">DJ-1/PfpI family protein</fullName>
    </submittedName>
</protein>
<dbReference type="InterPro" id="IPR002818">
    <property type="entry name" value="DJ-1/PfpI"/>
</dbReference>
<dbReference type="CDD" id="cd03139">
    <property type="entry name" value="GATase1_PfpI_2"/>
    <property type="match status" value="1"/>
</dbReference>
<dbReference type="EMBL" id="CP095855">
    <property type="protein sequence ID" value="UPK71026.1"/>
    <property type="molecule type" value="Genomic_DNA"/>
</dbReference>
<dbReference type="PANTHER" id="PTHR43130:SF2">
    <property type="entry name" value="DJ-1_PFPI DOMAIN-CONTAINING PROTEIN"/>
    <property type="match status" value="1"/>
</dbReference>
<dbReference type="Pfam" id="PF01965">
    <property type="entry name" value="DJ-1_PfpI"/>
    <property type="match status" value="1"/>
</dbReference>
<evidence type="ECO:0000313" key="2">
    <source>
        <dbReference type="EMBL" id="UPK71026.1"/>
    </source>
</evidence>
<evidence type="ECO:0000259" key="1">
    <source>
        <dbReference type="Pfam" id="PF01965"/>
    </source>
</evidence>
<gene>
    <name evidence="2" type="ORF">MYF79_06910</name>
</gene>
<dbReference type="InterPro" id="IPR052158">
    <property type="entry name" value="INH-QAR"/>
</dbReference>
<accession>A0ABY4I8L1</accession>
<organism evidence="2 3">
    <name type="scientific">Chitinophaga filiformis</name>
    <name type="common">Myxococcus filiformis</name>
    <name type="synonym">Flexibacter filiformis</name>
    <dbReference type="NCBI Taxonomy" id="104663"/>
    <lineage>
        <taxon>Bacteria</taxon>
        <taxon>Pseudomonadati</taxon>
        <taxon>Bacteroidota</taxon>
        <taxon>Chitinophagia</taxon>
        <taxon>Chitinophagales</taxon>
        <taxon>Chitinophagaceae</taxon>
        <taxon>Chitinophaga</taxon>
    </lineage>
</organism>
<feature type="domain" description="DJ-1/PfpI" evidence="1">
    <location>
        <begin position="24"/>
        <end position="183"/>
    </location>
</feature>
<keyword evidence="3" id="KW-1185">Reference proteome</keyword>
<dbReference type="SUPFAM" id="SSF52317">
    <property type="entry name" value="Class I glutamine amidotransferase-like"/>
    <property type="match status" value="1"/>
</dbReference>
<evidence type="ECO:0000313" key="3">
    <source>
        <dbReference type="Proteomes" id="UP000830198"/>
    </source>
</evidence>
<proteinExistence type="predicted"/>
<reference evidence="2 3" key="1">
    <citation type="submission" date="2022-04" db="EMBL/GenBank/DDBJ databases">
        <title>The arsenic-methylating capacity of Chitinophaga filiformis YT5 during chitin decomposition.</title>
        <authorList>
            <person name="Chen G."/>
            <person name="Liang Y."/>
        </authorList>
    </citation>
    <scope>NUCLEOTIDE SEQUENCE [LARGE SCALE GENOMIC DNA]</scope>
    <source>
        <strain evidence="2 3">YT5</strain>
    </source>
</reference>
<dbReference type="PANTHER" id="PTHR43130">
    <property type="entry name" value="ARAC-FAMILY TRANSCRIPTIONAL REGULATOR"/>
    <property type="match status" value="1"/>
</dbReference>
<dbReference type="RefSeq" id="WP_247813170.1">
    <property type="nucleotide sequence ID" value="NZ_CP095855.1"/>
</dbReference>
<dbReference type="Proteomes" id="UP000830198">
    <property type="component" value="Chromosome"/>
</dbReference>
<dbReference type="Gene3D" id="3.40.50.880">
    <property type="match status" value="1"/>
</dbReference>
<name>A0ABY4I8L1_CHIFI</name>
<dbReference type="InterPro" id="IPR029062">
    <property type="entry name" value="Class_I_gatase-like"/>
</dbReference>
<sequence>MGKDDTTLTVADTKNGEHYDQPLKVGFLVYENQDQIDFTGPFEVLSRMTDIEIYVIAKSLTPVKDIKRLTITPDTAIANAPELDLLVVSGGFGQHDLMHDTEVLSFIHKHYLSGKYIMSVCTGALLCGAAGILEGVRATTHWASWEFLKYYGAIPVKSRYVVDGKLLSTAGVTAGIDGALKLVSILRGEAEAKEIQLELEYAPDPPFNSGTPETAEQATIEAYYRRYGHIKQLREEDAIQFAAGAENNPGYRIG</sequence>